<dbReference type="KEGG" id="lgi:LOTGIDRAFT_153555"/>
<protein>
    <submittedName>
        <fullName evidence="1">Uncharacterized protein</fullName>
    </submittedName>
</protein>
<dbReference type="CTD" id="20236019"/>
<evidence type="ECO:0000313" key="1">
    <source>
        <dbReference type="EMBL" id="ESO91121.1"/>
    </source>
</evidence>
<reference evidence="1 2" key="1">
    <citation type="journal article" date="2013" name="Nature">
        <title>Insights into bilaterian evolution from three spiralian genomes.</title>
        <authorList>
            <person name="Simakov O."/>
            <person name="Marletaz F."/>
            <person name="Cho S.J."/>
            <person name="Edsinger-Gonzales E."/>
            <person name="Havlak P."/>
            <person name="Hellsten U."/>
            <person name="Kuo D.H."/>
            <person name="Larsson T."/>
            <person name="Lv J."/>
            <person name="Arendt D."/>
            <person name="Savage R."/>
            <person name="Osoegawa K."/>
            <person name="de Jong P."/>
            <person name="Grimwood J."/>
            <person name="Chapman J.A."/>
            <person name="Shapiro H."/>
            <person name="Aerts A."/>
            <person name="Otillar R.P."/>
            <person name="Terry A.Y."/>
            <person name="Boore J.L."/>
            <person name="Grigoriev I.V."/>
            <person name="Lindberg D.R."/>
            <person name="Seaver E.C."/>
            <person name="Weisblat D.A."/>
            <person name="Putnam N.H."/>
            <person name="Rokhsar D.S."/>
        </authorList>
    </citation>
    <scope>NUCLEOTIDE SEQUENCE [LARGE SCALE GENOMIC DNA]</scope>
</reference>
<keyword evidence="2" id="KW-1185">Reference proteome</keyword>
<sequence>MKNFTITNLKSPENDNDAVHKKYLRDQINSIEVNKNHLEDKISNVKRFFKRQLNNKNFVNDTKLQQEIKVDSIFFKQGSSSSNIFNAKKVLQFINGIKNVEIKELEINDENTKNGHFNKIKTSGKYIDRFKMLIIPDNEEDELMLSEFDMILATESPLSMNIIRNPELQKNDISIYQFLRATDFEYVKLYFVNNDVFTSIDIHKSQQSQKLLILPIRDYEFHVRISISIEKPKFSRFLNKIKDSKEQMSLVSVKVFFQFASSQETALSVVHLI</sequence>
<dbReference type="EMBL" id="KB202283">
    <property type="protein sequence ID" value="ESO91121.1"/>
    <property type="molecule type" value="Genomic_DNA"/>
</dbReference>
<proteinExistence type="predicted"/>
<name>V4ACS1_LOTGI</name>
<dbReference type="Proteomes" id="UP000030746">
    <property type="component" value="Unassembled WGS sequence"/>
</dbReference>
<evidence type="ECO:0000313" key="2">
    <source>
        <dbReference type="Proteomes" id="UP000030746"/>
    </source>
</evidence>
<dbReference type="HOGENOM" id="CLU_023431_1_0_1"/>
<accession>V4ACS1</accession>
<dbReference type="GeneID" id="20236019"/>
<gene>
    <name evidence="1" type="ORF">LOTGIDRAFT_153555</name>
</gene>
<organism evidence="1 2">
    <name type="scientific">Lottia gigantea</name>
    <name type="common">Giant owl limpet</name>
    <dbReference type="NCBI Taxonomy" id="225164"/>
    <lineage>
        <taxon>Eukaryota</taxon>
        <taxon>Metazoa</taxon>
        <taxon>Spiralia</taxon>
        <taxon>Lophotrochozoa</taxon>
        <taxon>Mollusca</taxon>
        <taxon>Gastropoda</taxon>
        <taxon>Patellogastropoda</taxon>
        <taxon>Lottioidea</taxon>
        <taxon>Lottiidae</taxon>
        <taxon>Lottia</taxon>
    </lineage>
</organism>
<dbReference type="RefSeq" id="XP_009057833.1">
    <property type="nucleotide sequence ID" value="XM_009059585.1"/>
</dbReference>
<dbReference type="AlphaFoldDB" id="V4ACS1"/>